<keyword evidence="2" id="KW-1185">Reference proteome</keyword>
<accession>A0A4Y7TJR7</accession>
<dbReference type="EMBL" id="QPFP01000010">
    <property type="protein sequence ID" value="TEB34198.1"/>
    <property type="molecule type" value="Genomic_DNA"/>
</dbReference>
<dbReference type="AlphaFoldDB" id="A0A4Y7TJR7"/>
<dbReference type="Proteomes" id="UP000298030">
    <property type="component" value="Unassembled WGS sequence"/>
</dbReference>
<evidence type="ECO:0000313" key="2">
    <source>
        <dbReference type="Proteomes" id="UP000298030"/>
    </source>
</evidence>
<organism evidence="1 2">
    <name type="scientific">Coprinellus micaceus</name>
    <name type="common">Glistening ink-cap mushroom</name>
    <name type="synonym">Coprinus micaceus</name>
    <dbReference type="NCBI Taxonomy" id="71717"/>
    <lineage>
        <taxon>Eukaryota</taxon>
        <taxon>Fungi</taxon>
        <taxon>Dikarya</taxon>
        <taxon>Basidiomycota</taxon>
        <taxon>Agaricomycotina</taxon>
        <taxon>Agaricomycetes</taxon>
        <taxon>Agaricomycetidae</taxon>
        <taxon>Agaricales</taxon>
        <taxon>Agaricineae</taxon>
        <taxon>Psathyrellaceae</taxon>
        <taxon>Coprinellus</taxon>
    </lineage>
</organism>
<evidence type="ECO:0008006" key="3">
    <source>
        <dbReference type="Google" id="ProtNLM"/>
    </source>
</evidence>
<evidence type="ECO:0000313" key="1">
    <source>
        <dbReference type="EMBL" id="TEB34198.1"/>
    </source>
</evidence>
<reference evidence="1 2" key="1">
    <citation type="journal article" date="2019" name="Nat. Ecol. Evol.">
        <title>Megaphylogeny resolves global patterns of mushroom evolution.</title>
        <authorList>
            <person name="Varga T."/>
            <person name="Krizsan K."/>
            <person name="Foldi C."/>
            <person name="Dima B."/>
            <person name="Sanchez-Garcia M."/>
            <person name="Sanchez-Ramirez S."/>
            <person name="Szollosi G.J."/>
            <person name="Szarkandi J.G."/>
            <person name="Papp V."/>
            <person name="Albert L."/>
            <person name="Andreopoulos W."/>
            <person name="Angelini C."/>
            <person name="Antonin V."/>
            <person name="Barry K.W."/>
            <person name="Bougher N.L."/>
            <person name="Buchanan P."/>
            <person name="Buyck B."/>
            <person name="Bense V."/>
            <person name="Catcheside P."/>
            <person name="Chovatia M."/>
            <person name="Cooper J."/>
            <person name="Damon W."/>
            <person name="Desjardin D."/>
            <person name="Finy P."/>
            <person name="Geml J."/>
            <person name="Haridas S."/>
            <person name="Hughes K."/>
            <person name="Justo A."/>
            <person name="Karasinski D."/>
            <person name="Kautmanova I."/>
            <person name="Kiss B."/>
            <person name="Kocsube S."/>
            <person name="Kotiranta H."/>
            <person name="LaButti K.M."/>
            <person name="Lechner B.E."/>
            <person name="Liimatainen K."/>
            <person name="Lipzen A."/>
            <person name="Lukacs Z."/>
            <person name="Mihaltcheva S."/>
            <person name="Morgado L.N."/>
            <person name="Niskanen T."/>
            <person name="Noordeloos M.E."/>
            <person name="Ohm R.A."/>
            <person name="Ortiz-Santana B."/>
            <person name="Ovrebo C."/>
            <person name="Racz N."/>
            <person name="Riley R."/>
            <person name="Savchenko A."/>
            <person name="Shiryaev A."/>
            <person name="Soop K."/>
            <person name="Spirin V."/>
            <person name="Szebenyi C."/>
            <person name="Tomsovsky M."/>
            <person name="Tulloss R.E."/>
            <person name="Uehling J."/>
            <person name="Grigoriev I.V."/>
            <person name="Vagvolgyi C."/>
            <person name="Papp T."/>
            <person name="Martin F.M."/>
            <person name="Miettinen O."/>
            <person name="Hibbett D.S."/>
            <person name="Nagy L.G."/>
        </authorList>
    </citation>
    <scope>NUCLEOTIDE SEQUENCE [LARGE SCALE GENOMIC DNA]</scope>
    <source>
        <strain evidence="1 2">FP101781</strain>
    </source>
</reference>
<comment type="caution">
    <text evidence="1">The sequence shown here is derived from an EMBL/GenBank/DDBJ whole genome shotgun (WGS) entry which is preliminary data.</text>
</comment>
<name>A0A4Y7TJR7_COPMI</name>
<protein>
    <recommendedName>
        <fullName evidence="3">F-box domain-containing protein</fullName>
    </recommendedName>
</protein>
<gene>
    <name evidence="1" type="ORF">FA13DRAFT_1729688</name>
</gene>
<sequence length="388" mass="43974">MLKLLRFFLSPTALRRRTRFMSSSAPCSQVHDHKVHDINKLAAEILGRVFELRQQGVLDDGSSLLQLTSFAKGCPQLWTRVECDLPSTEDRWEARLPGIVSALERWFGRAGGLPLTLHVAFRVMFVQQGFLELLQFIARNPKWGTLLFTDLREKWSWVNQLLLPGSSVSQEIDNAACWPLLRTLEIHAPEVELYFHDFPLLPLASHAPNLQDFTIEYAAIEASNGSAGDEQGCASFLLFILKDTQNLRRLEVSESQIGPPIVPTHGLSAMGNTDGVTYPLSLPHLESISLDLNETILKPFFENIRFPALHSIELQCRTRSHPREYSRFLNWGLEEACKEPELWPQLEHFELYLGVNKVEVREGDPGFAILKQAPYTWYILAGTPFGSP</sequence>
<proteinExistence type="predicted"/>